<comment type="caution">
    <text evidence="7">The sequence shown here is derived from an EMBL/GenBank/DDBJ whole genome shotgun (WGS) entry which is preliminary data.</text>
</comment>
<dbReference type="InterPro" id="IPR000551">
    <property type="entry name" value="MerR-type_HTH_dom"/>
</dbReference>
<accession>A0ABX4QVM7</accession>
<evidence type="ECO:0000259" key="6">
    <source>
        <dbReference type="PROSITE" id="PS50937"/>
    </source>
</evidence>
<keyword evidence="1" id="KW-0678">Repressor</keyword>
<dbReference type="Pfam" id="PF10069">
    <property type="entry name" value="DICT"/>
    <property type="match status" value="1"/>
</dbReference>
<evidence type="ECO:0000256" key="1">
    <source>
        <dbReference type="ARBA" id="ARBA00022491"/>
    </source>
</evidence>
<evidence type="ECO:0000256" key="2">
    <source>
        <dbReference type="ARBA" id="ARBA00023015"/>
    </source>
</evidence>
<dbReference type="SMART" id="SM00422">
    <property type="entry name" value="HTH_MERR"/>
    <property type="match status" value="1"/>
</dbReference>
<dbReference type="InterPro" id="IPR047057">
    <property type="entry name" value="MerR_fam"/>
</dbReference>
<evidence type="ECO:0000313" key="7">
    <source>
        <dbReference type="EMBL" id="PKH40181.1"/>
    </source>
</evidence>
<dbReference type="EMBL" id="PJBV01000020">
    <property type="protein sequence ID" value="PKH40181.1"/>
    <property type="molecule type" value="Genomic_DNA"/>
</dbReference>
<dbReference type="SUPFAM" id="SSF46955">
    <property type="entry name" value="Putative DNA-binding domain"/>
    <property type="match status" value="1"/>
</dbReference>
<sequence>MSRGIRKQISTIMYKLSPQVVQDLWTGQYFRQATSPGGQSPRLRSSGGGGDMTSGATTGFSIGVLASRTGVTPGVLRTWDTRFGFPAGMRSDTGHRRFTDADVDLVRQVLEVRATGLPLQMAIDAVRERQQHEPSESVHAALARDFPHLAVQRLGRRALVAVSHAVEDESMARAERPVVIGTFQEGHRYTGSRHRWDELARTSSWAAVVADFDDALPADVSANPARCQLPEGSPMRREWTVVSISTARAAVVSAWEVPSRPGEDAVFESVISTHRPVVVAAAKVLVDVARAAGATPPPHVVRLLDEQSRLPDTSAADADRMWLRALARLDQPR</sequence>
<dbReference type="Pfam" id="PF13411">
    <property type="entry name" value="MerR_1"/>
    <property type="match status" value="1"/>
</dbReference>
<dbReference type="PROSITE" id="PS50937">
    <property type="entry name" value="HTH_MERR_2"/>
    <property type="match status" value="1"/>
</dbReference>
<evidence type="ECO:0000256" key="4">
    <source>
        <dbReference type="ARBA" id="ARBA00023163"/>
    </source>
</evidence>
<keyword evidence="8" id="KW-1185">Reference proteome</keyword>
<feature type="domain" description="HTH merR-type" evidence="6">
    <location>
        <begin position="59"/>
        <end position="128"/>
    </location>
</feature>
<keyword evidence="2" id="KW-0805">Transcription regulation</keyword>
<dbReference type="PANTHER" id="PTHR30204">
    <property type="entry name" value="REDOX-CYCLING DRUG-SENSING TRANSCRIPTIONAL ACTIVATOR SOXR"/>
    <property type="match status" value="1"/>
</dbReference>
<keyword evidence="4" id="KW-0804">Transcription</keyword>
<evidence type="ECO:0000256" key="3">
    <source>
        <dbReference type="ARBA" id="ARBA00023125"/>
    </source>
</evidence>
<protein>
    <recommendedName>
        <fullName evidence="6">HTH merR-type domain-containing protein</fullName>
    </recommendedName>
</protein>
<dbReference type="InterPro" id="IPR019278">
    <property type="entry name" value="DICT_dom"/>
</dbReference>
<dbReference type="Proteomes" id="UP000233565">
    <property type="component" value="Unassembled WGS sequence"/>
</dbReference>
<evidence type="ECO:0000313" key="8">
    <source>
        <dbReference type="Proteomes" id="UP000233565"/>
    </source>
</evidence>
<reference evidence="7 8" key="1">
    <citation type="submission" date="2017-12" db="EMBL/GenBank/DDBJ databases">
        <title>Pharmacopeia of the Arctic Ocean.</title>
        <authorList>
            <person name="Collins E."/>
            <person name="Ducluzeau A.-L."/>
        </authorList>
    </citation>
    <scope>NUCLEOTIDE SEQUENCE [LARGE SCALE GENOMIC DNA]</scope>
    <source>
        <strain evidence="7 8">DSM 23325</strain>
    </source>
</reference>
<proteinExistence type="predicted"/>
<gene>
    <name evidence="7" type="ORF">CXG46_13575</name>
</gene>
<dbReference type="Gene3D" id="1.10.1660.10">
    <property type="match status" value="1"/>
</dbReference>
<keyword evidence="3" id="KW-0238">DNA-binding</keyword>
<organism evidence="7 8">
    <name type="scientific">Nocardioides alpinus</name>
    <dbReference type="NCBI Taxonomy" id="748909"/>
    <lineage>
        <taxon>Bacteria</taxon>
        <taxon>Bacillati</taxon>
        <taxon>Actinomycetota</taxon>
        <taxon>Actinomycetes</taxon>
        <taxon>Propionibacteriales</taxon>
        <taxon>Nocardioidaceae</taxon>
        <taxon>Nocardioides</taxon>
    </lineage>
</organism>
<dbReference type="PANTHER" id="PTHR30204:SF69">
    <property type="entry name" value="MERR-FAMILY TRANSCRIPTIONAL REGULATOR"/>
    <property type="match status" value="1"/>
</dbReference>
<dbReference type="InterPro" id="IPR009061">
    <property type="entry name" value="DNA-bd_dom_put_sf"/>
</dbReference>
<name>A0ABX4QVM7_9ACTN</name>
<evidence type="ECO:0000256" key="5">
    <source>
        <dbReference type="SAM" id="MobiDB-lite"/>
    </source>
</evidence>
<feature type="region of interest" description="Disordered" evidence="5">
    <location>
        <begin position="31"/>
        <end position="54"/>
    </location>
</feature>